<feature type="domain" description="Integrase catalytic" evidence="2">
    <location>
        <begin position="35"/>
        <end position="198"/>
    </location>
</feature>
<dbReference type="HOGENOM" id="CLU_027402_4_1_6"/>
<dbReference type="Pfam" id="PF00665">
    <property type="entry name" value="rve"/>
    <property type="match status" value="1"/>
</dbReference>
<dbReference type="STRING" id="1301098.PKB_2670"/>
<dbReference type="GO" id="GO:0003676">
    <property type="term" value="F:nucleic acid binding"/>
    <property type="evidence" value="ECO:0007669"/>
    <property type="project" value="InterPro"/>
</dbReference>
<evidence type="ECO:0000313" key="4">
    <source>
        <dbReference type="Proteomes" id="UP000025241"/>
    </source>
</evidence>
<dbReference type="Gene3D" id="3.30.420.10">
    <property type="entry name" value="Ribonuclease H-like superfamily/Ribonuclease H"/>
    <property type="match status" value="1"/>
</dbReference>
<dbReference type="KEGG" id="pkc:PKB_2670"/>
<name>A0A024HHP1_PSEKB</name>
<evidence type="ECO:0000259" key="2">
    <source>
        <dbReference type="PROSITE" id="PS50994"/>
    </source>
</evidence>
<dbReference type="EMBL" id="HG322950">
    <property type="protein sequence ID" value="CDF84017.1"/>
    <property type="molecule type" value="Genomic_DNA"/>
</dbReference>
<dbReference type="InterPro" id="IPR036397">
    <property type="entry name" value="RNaseH_sf"/>
</dbReference>
<dbReference type="PATRIC" id="fig|1301098.3.peg.2677"/>
<dbReference type="AlphaFoldDB" id="A0A024HHP1"/>
<dbReference type="Pfam" id="PF13333">
    <property type="entry name" value="rve_2"/>
    <property type="match status" value="1"/>
</dbReference>
<gene>
    <name evidence="3" type="ORF">PKB_2670</name>
</gene>
<dbReference type="PANTHER" id="PTHR46889">
    <property type="entry name" value="TRANSPOSASE INSF FOR INSERTION SEQUENCE IS3B-RELATED"/>
    <property type="match status" value="1"/>
</dbReference>
<dbReference type="InterPro" id="IPR050900">
    <property type="entry name" value="Transposase_IS3/IS150/IS904"/>
</dbReference>
<reference evidence="3 4" key="1">
    <citation type="submission" date="2013-03" db="EMBL/GenBank/DDBJ databases">
        <authorList>
            <person name="Linke B."/>
        </authorList>
    </citation>
    <scope>NUCLEOTIDE SEQUENCE [LARGE SCALE GENOMIC DNA]</scope>
    <source>
        <strain evidence="3 4">B13</strain>
    </source>
</reference>
<accession>A0A024HHP1</accession>
<proteinExistence type="predicted"/>
<dbReference type="PROSITE" id="PS50994">
    <property type="entry name" value="INTEGRASE"/>
    <property type="match status" value="1"/>
</dbReference>
<keyword evidence="4" id="KW-1185">Reference proteome</keyword>
<dbReference type="InterPro" id="IPR001584">
    <property type="entry name" value="Integrase_cat-core"/>
</dbReference>
<sequence length="198" mass="23309">MKEAGLVSTQRRKHRYRVAKEHSAIAANELERRFNVSGPNQVWCGDVTYIWAGGRWIYLAAVMDLYARRIVGWAMSNRPDSQLTGRALRVAYEARGMPQQLMFHSDQGCHYTSFEFRQLLWRYHIRQSMSRRGNCWDNAPMERFFRSLKSEWVPSSGYVDQAQAEADVLRYVTDYYNHQRPHSHNDYQTPARREELAG</sequence>
<dbReference type="GO" id="GO:0015074">
    <property type="term" value="P:DNA integration"/>
    <property type="evidence" value="ECO:0007669"/>
    <property type="project" value="InterPro"/>
</dbReference>
<dbReference type="NCBIfam" id="NF033516">
    <property type="entry name" value="transpos_IS3"/>
    <property type="match status" value="1"/>
</dbReference>
<reference evidence="3 4" key="2">
    <citation type="submission" date="2014-05" db="EMBL/GenBank/DDBJ databases">
        <title>Genome sequence of the 3-chlorobenzoate degrading bacterium Pseudomonas knackmussii B13 shows multiple evidence for horizontal gene transfer.</title>
        <authorList>
            <person name="Miyazaki R."/>
            <person name="Bertelli C."/>
            <person name="Falquet L."/>
            <person name="Robinson-Rechavi M."/>
            <person name="Gharib W."/>
            <person name="Roy S."/>
            <person name="Van der Meer J.R."/>
        </authorList>
    </citation>
    <scope>NUCLEOTIDE SEQUENCE [LARGE SCALE GENOMIC DNA]</scope>
    <source>
        <strain evidence="3 4">B13</strain>
    </source>
</reference>
<protein>
    <submittedName>
        <fullName evidence="3">Transposase OrfAB subunit B</fullName>
    </submittedName>
</protein>
<dbReference type="InterPro" id="IPR048020">
    <property type="entry name" value="Transpos_IS3"/>
</dbReference>
<dbReference type="SUPFAM" id="SSF53098">
    <property type="entry name" value="Ribonuclease H-like"/>
    <property type="match status" value="1"/>
</dbReference>
<organism evidence="3 4">
    <name type="scientific">Pseudomonas knackmussii (strain DSM 6978 / CCUG 54928 / LMG 23759 / B13)</name>
    <dbReference type="NCBI Taxonomy" id="1301098"/>
    <lineage>
        <taxon>Bacteria</taxon>
        <taxon>Pseudomonadati</taxon>
        <taxon>Pseudomonadota</taxon>
        <taxon>Gammaproteobacteria</taxon>
        <taxon>Pseudomonadales</taxon>
        <taxon>Pseudomonadaceae</taxon>
        <taxon>Pseudomonas</taxon>
    </lineage>
</organism>
<evidence type="ECO:0000313" key="3">
    <source>
        <dbReference type="EMBL" id="CDF84017.1"/>
    </source>
</evidence>
<evidence type="ECO:0000256" key="1">
    <source>
        <dbReference type="SAM" id="MobiDB-lite"/>
    </source>
</evidence>
<dbReference type="Proteomes" id="UP000025241">
    <property type="component" value="Chromosome I"/>
</dbReference>
<dbReference type="InterPro" id="IPR012337">
    <property type="entry name" value="RNaseH-like_sf"/>
</dbReference>
<feature type="region of interest" description="Disordered" evidence="1">
    <location>
        <begin position="179"/>
        <end position="198"/>
    </location>
</feature>
<dbReference type="eggNOG" id="COG2801">
    <property type="taxonomic scope" value="Bacteria"/>
</dbReference>
<dbReference type="PANTHER" id="PTHR46889:SF4">
    <property type="entry name" value="TRANSPOSASE INSO FOR INSERTION SEQUENCE ELEMENT IS911B-RELATED"/>
    <property type="match status" value="1"/>
</dbReference>